<dbReference type="InterPro" id="IPR043504">
    <property type="entry name" value="Peptidase_S1_PA_chymotrypsin"/>
</dbReference>
<name>Q176G7_AEDAE</name>
<evidence type="ECO:0000256" key="2">
    <source>
        <dbReference type="ARBA" id="ARBA00022670"/>
    </source>
</evidence>
<dbReference type="PANTHER" id="PTHR24276:SF96">
    <property type="entry name" value="PEPTIDASE S1 DOMAIN-CONTAINING PROTEIN"/>
    <property type="match status" value="1"/>
</dbReference>
<reference evidence="11" key="2">
    <citation type="journal article" date="2007" name="Science">
        <title>Genome sequence of Aedes aegypti, a major arbovirus vector.</title>
        <authorList>
            <person name="Nene V."/>
            <person name="Wortman J.R."/>
            <person name="Lawson D."/>
            <person name="Haas B."/>
            <person name="Kodira C."/>
            <person name="Tu Z.J."/>
            <person name="Loftus B."/>
            <person name="Xi Z."/>
            <person name="Megy K."/>
            <person name="Grabherr M."/>
            <person name="Ren Q."/>
            <person name="Zdobnov E.M."/>
            <person name="Lobo N.F."/>
            <person name="Campbell K.S."/>
            <person name="Brown S.E."/>
            <person name="Bonaldo M.F."/>
            <person name="Zhu J."/>
            <person name="Sinkins S.P."/>
            <person name="Hogenkamp D.G."/>
            <person name="Amedeo P."/>
            <person name="Arensburger P."/>
            <person name="Atkinson P.W."/>
            <person name="Bidwell S."/>
            <person name="Biedler J."/>
            <person name="Birney E."/>
            <person name="Bruggner R.V."/>
            <person name="Costas J."/>
            <person name="Coy M.R."/>
            <person name="Crabtree J."/>
            <person name="Crawford M."/>
            <person name="Debruyn B."/>
            <person name="Decaprio D."/>
            <person name="Eiglmeier K."/>
            <person name="Eisenstadt E."/>
            <person name="El-Dorry H."/>
            <person name="Gelbart W.M."/>
            <person name="Gomes S.L."/>
            <person name="Hammond M."/>
            <person name="Hannick L.I."/>
            <person name="Hogan J.R."/>
            <person name="Holmes M.H."/>
            <person name="Jaffe D."/>
            <person name="Johnston J.S."/>
            <person name="Kennedy R.C."/>
            <person name="Koo H."/>
            <person name="Kravitz S."/>
            <person name="Kriventseva E.V."/>
            <person name="Kulp D."/>
            <person name="Labutti K."/>
            <person name="Lee E."/>
            <person name="Li S."/>
            <person name="Lovin D.D."/>
            <person name="Mao C."/>
            <person name="Mauceli E."/>
            <person name="Menck C.F."/>
            <person name="Miller J.R."/>
            <person name="Montgomery P."/>
            <person name="Mori A."/>
            <person name="Nascimento A.L."/>
            <person name="Naveira H.F."/>
            <person name="Nusbaum C."/>
            <person name="O'leary S."/>
            <person name="Orvis J."/>
            <person name="Pertea M."/>
            <person name="Quesneville H."/>
            <person name="Reidenbach K.R."/>
            <person name="Rogers Y.H."/>
            <person name="Roth C.W."/>
            <person name="Schneider J.R."/>
            <person name="Schatz M."/>
            <person name="Shumway M."/>
            <person name="Stanke M."/>
            <person name="Stinson E.O."/>
            <person name="Tubio J.M."/>
            <person name="Vanzee J.P."/>
            <person name="Verjovski-Almeida S."/>
            <person name="Werner D."/>
            <person name="White O."/>
            <person name="Wyder S."/>
            <person name="Zeng Q."/>
            <person name="Zhao Q."/>
            <person name="Zhao Y."/>
            <person name="Hill C.A."/>
            <person name="Raikhel A.S."/>
            <person name="Soares M.B."/>
            <person name="Knudson D.L."/>
            <person name="Lee N.H."/>
            <person name="Galagan J."/>
            <person name="Salzberg S.L."/>
            <person name="Paulsen I.T."/>
            <person name="Dimopoulos G."/>
            <person name="Collins F.H."/>
            <person name="Birren B."/>
            <person name="Fraser-Liggett C.M."/>
            <person name="Severson D.W."/>
        </authorList>
    </citation>
    <scope>NUCLEOTIDE SEQUENCE [LARGE SCALE GENOMIC DNA]</scope>
    <source>
        <strain evidence="11">Liverpool</strain>
    </source>
</reference>
<accession>Q176G7</accession>
<evidence type="ECO:0000256" key="4">
    <source>
        <dbReference type="ARBA" id="ARBA00022801"/>
    </source>
</evidence>
<dbReference type="InterPro" id="IPR018114">
    <property type="entry name" value="TRYPSIN_HIS"/>
</dbReference>
<dbReference type="GO" id="GO:0005576">
    <property type="term" value="C:extracellular region"/>
    <property type="evidence" value="ECO:0007669"/>
    <property type="project" value="UniProtKB-SubCell"/>
</dbReference>
<gene>
    <name evidence="11" type="ORF">AaeL_AAEL006371</name>
</gene>
<dbReference type="PANTHER" id="PTHR24276">
    <property type="entry name" value="POLYSERASE-RELATED"/>
    <property type="match status" value="1"/>
</dbReference>
<proteinExistence type="inferred from homology"/>
<comment type="subcellular location">
    <subcellularLocation>
        <location evidence="1">Secreted</location>
        <location evidence="1">Extracellular space</location>
    </subcellularLocation>
</comment>
<evidence type="ECO:0000313" key="11">
    <source>
        <dbReference type="EMBL" id="EAT42049.1"/>
    </source>
</evidence>
<organism evidence="11 12">
    <name type="scientific">Aedes aegypti</name>
    <name type="common">Yellowfever mosquito</name>
    <name type="synonym">Culex aegypti</name>
    <dbReference type="NCBI Taxonomy" id="7159"/>
    <lineage>
        <taxon>Eukaryota</taxon>
        <taxon>Metazoa</taxon>
        <taxon>Ecdysozoa</taxon>
        <taxon>Arthropoda</taxon>
        <taxon>Hexapoda</taxon>
        <taxon>Insecta</taxon>
        <taxon>Pterygota</taxon>
        <taxon>Neoptera</taxon>
        <taxon>Endopterygota</taxon>
        <taxon>Diptera</taxon>
        <taxon>Nematocera</taxon>
        <taxon>Culicoidea</taxon>
        <taxon>Culicidae</taxon>
        <taxon>Culicinae</taxon>
        <taxon>Aedini</taxon>
        <taxon>Aedes</taxon>
        <taxon>Stegomyia</taxon>
    </lineage>
</organism>
<dbReference type="AlphaFoldDB" id="Q176G7"/>
<dbReference type="InterPro" id="IPR050430">
    <property type="entry name" value="Peptidase_S1"/>
</dbReference>
<keyword evidence="2 8" id="KW-0645">Protease</keyword>
<dbReference type="PRINTS" id="PR00722">
    <property type="entry name" value="CHYMOTRYPSIN"/>
</dbReference>
<dbReference type="SMART" id="SM00020">
    <property type="entry name" value="Tryp_SPc"/>
    <property type="match status" value="1"/>
</dbReference>
<evidence type="ECO:0000256" key="5">
    <source>
        <dbReference type="ARBA" id="ARBA00022825"/>
    </source>
</evidence>
<evidence type="ECO:0000256" key="9">
    <source>
        <dbReference type="SAM" id="MobiDB-lite"/>
    </source>
</evidence>
<evidence type="ECO:0000256" key="6">
    <source>
        <dbReference type="ARBA" id="ARBA00023157"/>
    </source>
</evidence>
<dbReference type="CDD" id="cd00190">
    <property type="entry name" value="Tryp_SPc"/>
    <property type="match status" value="1"/>
</dbReference>
<dbReference type="PROSITE" id="PS00135">
    <property type="entry name" value="TRYPSIN_SER"/>
    <property type="match status" value="1"/>
</dbReference>
<dbReference type="Pfam" id="PF00089">
    <property type="entry name" value="Trypsin"/>
    <property type="match status" value="1"/>
</dbReference>
<evidence type="ECO:0000259" key="10">
    <source>
        <dbReference type="PROSITE" id="PS50240"/>
    </source>
</evidence>
<dbReference type="InterPro" id="IPR001314">
    <property type="entry name" value="Peptidase_S1A"/>
</dbReference>
<evidence type="ECO:0000313" key="12">
    <source>
        <dbReference type="Proteomes" id="UP000682892"/>
    </source>
</evidence>
<dbReference type="GO" id="GO:0006508">
    <property type="term" value="P:proteolysis"/>
    <property type="evidence" value="ECO:0007669"/>
    <property type="project" value="UniProtKB-KW"/>
</dbReference>
<protein>
    <submittedName>
        <fullName evidence="11">AAEL006371-PA</fullName>
    </submittedName>
</protein>
<dbReference type="SUPFAM" id="SSF50494">
    <property type="entry name" value="Trypsin-like serine proteases"/>
    <property type="match status" value="1"/>
</dbReference>
<reference evidence="11" key="1">
    <citation type="submission" date="2005-10" db="EMBL/GenBank/DDBJ databases">
        <authorList>
            <person name="Loftus B.J."/>
            <person name="Nene V.M."/>
            <person name="Hannick L.I."/>
            <person name="Bidwell S."/>
            <person name="Haas B."/>
            <person name="Amedeo P."/>
            <person name="Orvis J."/>
            <person name="Wortman J.R."/>
            <person name="White O.R."/>
            <person name="Salzberg S."/>
            <person name="Shumway M."/>
            <person name="Koo H."/>
            <person name="Zhao Y."/>
            <person name="Holmes M."/>
            <person name="Miller J."/>
            <person name="Schatz M."/>
            <person name="Pop M."/>
            <person name="Pai G."/>
            <person name="Utterback T."/>
            <person name="Rogers Y.-H."/>
            <person name="Kravitz S."/>
            <person name="Fraser C.M."/>
        </authorList>
    </citation>
    <scope>NUCLEOTIDE SEQUENCE</scope>
    <source>
        <strain evidence="11">Liverpool</strain>
    </source>
</reference>
<feature type="domain" description="Peptidase S1" evidence="10">
    <location>
        <begin position="219"/>
        <end position="451"/>
    </location>
</feature>
<dbReference type="PhylomeDB" id="Q176G7"/>
<dbReference type="InterPro" id="IPR033116">
    <property type="entry name" value="TRYPSIN_SER"/>
</dbReference>
<reference evidence="11" key="3">
    <citation type="submission" date="2012-09" db="EMBL/GenBank/DDBJ databases">
        <authorList>
            <consortium name="VectorBase"/>
        </authorList>
    </citation>
    <scope>NUCLEOTIDE SEQUENCE</scope>
    <source>
        <strain evidence="11">Liverpool</strain>
    </source>
</reference>
<evidence type="ECO:0000256" key="3">
    <source>
        <dbReference type="ARBA" id="ARBA00022757"/>
    </source>
</evidence>
<dbReference type="GO" id="GO:0004252">
    <property type="term" value="F:serine-type endopeptidase activity"/>
    <property type="evidence" value="ECO:0007669"/>
    <property type="project" value="InterPro"/>
</dbReference>
<dbReference type="Gene3D" id="2.40.10.10">
    <property type="entry name" value="Trypsin-like serine proteases"/>
    <property type="match status" value="1"/>
</dbReference>
<keyword evidence="5 8" id="KW-0720">Serine protease</keyword>
<dbReference type="HOGENOM" id="CLU_006842_20_0_1"/>
<keyword evidence="6" id="KW-1015">Disulfide bond</keyword>
<comment type="similarity">
    <text evidence="7">Belongs to the peptidase S1 family. CLIP subfamily.</text>
</comment>
<dbReference type="OMA" id="WFPRIIG"/>
<dbReference type="eggNOG" id="KOG3627">
    <property type="taxonomic scope" value="Eukaryota"/>
</dbReference>
<keyword evidence="3" id="KW-0222">Digestion</keyword>
<feature type="compositionally biased region" description="Basic and acidic residues" evidence="9">
    <location>
        <begin position="1"/>
        <end position="17"/>
    </location>
</feature>
<dbReference type="PROSITE" id="PS50240">
    <property type="entry name" value="TRYPSIN_DOM"/>
    <property type="match status" value="1"/>
</dbReference>
<dbReference type="GO" id="GO:0007586">
    <property type="term" value="P:digestion"/>
    <property type="evidence" value="ECO:0007669"/>
    <property type="project" value="UniProtKB-KW"/>
</dbReference>
<evidence type="ECO:0000256" key="7">
    <source>
        <dbReference type="ARBA" id="ARBA00024195"/>
    </source>
</evidence>
<evidence type="ECO:0000256" key="8">
    <source>
        <dbReference type="RuleBase" id="RU363034"/>
    </source>
</evidence>
<sequence>MSGRKLEDCSQHRDSGSRSESAGPWFRERECCIVQWKGQSPRKTKTGAYKGAYHLWQDSAESAGTAYDTERPVTVCQRIVSAATVTAKMWPIEACFIALAIATVSSQPFNGTVGQNGTITNVTHITHITHVQHVIHVHNGTNLTVPKAFDSGSNLPPLATVPTQLPALNNPNVTLPMPFNPENALPPLATTGPQIISGIPLYKHPHYDTAGKPLWFPRIIGGTPATLGEFPSKVSLQTTQNSAHFCGGTLLTLRHVLTAAHCITDIQGVPMSVSRIQAMADDLNVLPKMGSATRQVRQVKSLNIHDKYNPSTLANDLAIVSLEKEFTKTNTLYPSKRASSAPPPGQLCALAGWGVTAENSQSISPSLQRVNLEVISFEHCNTAYQGALVKGMMCASAPGRDACQGDSGGALICQNRVAGVVSFGSGCAHPTFPGVYMDITHYEKWIGKALNGVDSLVGGFSMTLLMAFAVTFRNHLV</sequence>
<evidence type="ECO:0000256" key="1">
    <source>
        <dbReference type="ARBA" id="ARBA00004239"/>
    </source>
</evidence>
<feature type="region of interest" description="Disordered" evidence="9">
    <location>
        <begin position="1"/>
        <end position="22"/>
    </location>
</feature>
<dbReference type="PROSITE" id="PS00134">
    <property type="entry name" value="TRYPSIN_HIS"/>
    <property type="match status" value="1"/>
</dbReference>
<dbReference type="VEuPathDB" id="VectorBase:AAEL027429"/>
<keyword evidence="4 8" id="KW-0378">Hydrolase</keyword>
<dbReference type="FunFam" id="2.40.10.10:FF:000036">
    <property type="entry name" value="Trypsin beta"/>
    <property type="match status" value="1"/>
</dbReference>
<dbReference type="InterPro" id="IPR009003">
    <property type="entry name" value="Peptidase_S1_PA"/>
</dbReference>
<dbReference type="EMBL" id="CH477387">
    <property type="protein sequence ID" value="EAT42049.1"/>
    <property type="molecule type" value="Genomic_DNA"/>
</dbReference>
<dbReference type="PaxDb" id="7159-AAEL006371-PA"/>
<dbReference type="InterPro" id="IPR001254">
    <property type="entry name" value="Trypsin_dom"/>
</dbReference>
<dbReference type="Proteomes" id="UP000682892">
    <property type="component" value="Unassembled WGS sequence"/>
</dbReference>